<evidence type="ECO:0000256" key="17">
    <source>
        <dbReference type="ARBA" id="ARBA00023180"/>
    </source>
</evidence>
<evidence type="ECO:0000256" key="12">
    <source>
        <dbReference type="ARBA" id="ARBA00022840"/>
    </source>
</evidence>
<evidence type="ECO:0000256" key="4">
    <source>
        <dbReference type="ARBA" id="ARBA00022527"/>
    </source>
</evidence>
<dbReference type="FunFam" id="2.90.10.10:FF:000001">
    <property type="entry name" value="G-type lectin S-receptor-like serine/threonine-protein kinase"/>
    <property type="match status" value="1"/>
</dbReference>
<dbReference type="FunFam" id="3.30.200.20:FF:000330">
    <property type="entry name" value="G-type lectin S-receptor-like serine/threonine-protein kinase At4g03230"/>
    <property type="match status" value="1"/>
</dbReference>
<dbReference type="PROSITE" id="PS00108">
    <property type="entry name" value="PROTEIN_KINASE_ST"/>
    <property type="match status" value="1"/>
</dbReference>
<dbReference type="PANTHER" id="PTHR32444:SF234">
    <property type="entry name" value="RECEPTOR-LIKE SERINE_THREONINE-PROTEIN KINASE"/>
    <property type="match status" value="1"/>
</dbReference>
<evidence type="ECO:0000256" key="18">
    <source>
        <dbReference type="ARBA" id="ARBA00047899"/>
    </source>
</evidence>
<keyword evidence="8 22" id="KW-0732">Signal</keyword>
<dbReference type="EMBL" id="JXTC01000198">
    <property type="protein sequence ID" value="PON82268.1"/>
    <property type="molecule type" value="Genomic_DNA"/>
</dbReference>
<gene>
    <name evidence="27" type="ORF">TorRG33x02_219700</name>
</gene>
<evidence type="ECO:0000256" key="11">
    <source>
        <dbReference type="ARBA" id="ARBA00022777"/>
    </source>
</evidence>
<dbReference type="SMART" id="SM00220">
    <property type="entry name" value="S_TKc"/>
    <property type="match status" value="1"/>
</dbReference>
<feature type="domain" description="Bulb-type lectin" evidence="25">
    <location>
        <begin position="25"/>
        <end position="146"/>
    </location>
</feature>
<dbReference type="GO" id="GO:0030246">
    <property type="term" value="F:carbohydrate binding"/>
    <property type="evidence" value="ECO:0007669"/>
    <property type="project" value="UniProtKB-KW"/>
</dbReference>
<dbReference type="SMART" id="SM00108">
    <property type="entry name" value="B_lectin"/>
    <property type="match status" value="1"/>
</dbReference>
<evidence type="ECO:0000259" key="24">
    <source>
        <dbReference type="PROSITE" id="PS50026"/>
    </source>
</evidence>
<evidence type="ECO:0000259" key="23">
    <source>
        <dbReference type="PROSITE" id="PS50011"/>
    </source>
</evidence>
<dbReference type="InterPro" id="IPR001245">
    <property type="entry name" value="Ser-Thr/Tyr_kinase_cat_dom"/>
</dbReference>
<keyword evidence="10" id="KW-0547">Nucleotide-binding</keyword>
<dbReference type="Gene3D" id="2.90.10.10">
    <property type="entry name" value="Bulb-type lectin domain"/>
    <property type="match status" value="1"/>
</dbReference>
<reference evidence="28" key="1">
    <citation type="submission" date="2016-06" db="EMBL/GenBank/DDBJ databases">
        <title>Parallel loss of symbiosis genes in relatives of nitrogen-fixing non-legume Parasponia.</title>
        <authorList>
            <person name="Van Velzen R."/>
            <person name="Holmer R."/>
            <person name="Bu F."/>
            <person name="Rutten L."/>
            <person name="Van Zeijl A."/>
            <person name="Liu W."/>
            <person name="Santuari L."/>
            <person name="Cao Q."/>
            <person name="Sharma T."/>
            <person name="Shen D."/>
            <person name="Roswanjaya Y."/>
            <person name="Wardhani T."/>
            <person name="Kalhor M.S."/>
            <person name="Jansen J."/>
            <person name="Van den Hoogen J."/>
            <person name="Gungor B."/>
            <person name="Hartog M."/>
            <person name="Hontelez J."/>
            <person name="Verver J."/>
            <person name="Yang W.-C."/>
            <person name="Schijlen E."/>
            <person name="Repin R."/>
            <person name="Schilthuizen M."/>
            <person name="Schranz E."/>
            <person name="Heidstra R."/>
            <person name="Miyata K."/>
            <person name="Fedorova E."/>
            <person name="Kohlen W."/>
            <person name="Bisseling T."/>
            <person name="Smit S."/>
            <person name="Geurts R."/>
        </authorList>
    </citation>
    <scope>NUCLEOTIDE SEQUENCE [LARGE SCALE GENOMIC DNA]</scope>
    <source>
        <strain evidence="28">cv. RG33-2</strain>
    </source>
</reference>
<evidence type="ECO:0000256" key="7">
    <source>
        <dbReference type="ARBA" id="ARBA00022692"/>
    </source>
</evidence>
<dbReference type="SUPFAM" id="SSF56112">
    <property type="entry name" value="Protein kinase-like (PK-like)"/>
    <property type="match status" value="1"/>
</dbReference>
<keyword evidence="7 21" id="KW-0812">Transmembrane</keyword>
<dbReference type="CDD" id="cd01098">
    <property type="entry name" value="PAN_AP_plant"/>
    <property type="match status" value="1"/>
</dbReference>
<dbReference type="InterPro" id="IPR036426">
    <property type="entry name" value="Bulb-type_lectin_dom_sf"/>
</dbReference>
<keyword evidence="17" id="KW-0325">Glycoprotein</keyword>
<evidence type="ECO:0000256" key="19">
    <source>
        <dbReference type="ARBA" id="ARBA00048679"/>
    </source>
</evidence>
<dbReference type="FunFam" id="3.50.4.10:FF:000002">
    <property type="entry name" value="G-type lectin S-receptor-like serine/threonine-protein kinase"/>
    <property type="match status" value="1"/>
</dbReference>
<evidence type="ECO:0000256" key="8">
    <source>
        <dbReference type="ARBA" id="ARBA00022729"/>
    </source>
</evidence>
<dbReference type="Pfam" id="PF07714">
    <property type="entry name" value="PK_Tyr_Ser-Thr"/>
    <property type="match status" value="1"/>
</dbReference>
<dbReference type="PANTHER" id="PTHR32444">
    <property type="entry name" value="BULB-TYPE LECTIN DOMAIN-CONTAINING PROTEIN"/>
    <property type="match status" value="1"/>
</dbReference>
<dbReference type="OrthoDB" id="785331at2759"/>
<comment type="catalytic activity">
    <reaction evidence="19">
        <text>L-seryl-[protein] + ATP = O-phospho-L-seryl-[protein] + ADP + H(+)</text>
        <dbReference type="Rhea" id="RHEA:17989"/>
        <dbReference type="Rhea" id="RHEA-COMP:9863"/>
        <dbReference type="Rhea" id="RHEA-COMP:11604"/>
        <dbReference type="ChEBI" id="CHEBI:15378"/>
        <dbReference type="ChEBI" id="CHEBI:29999"/>
        <dbReference type="ChEBI" id="CHEBI:30616"/>
        <dbReference type="ChEBI" id="CHEBI:83421"/>
        <dbReference type="ChEBI" id="CHEBI:456216"/>
        <dbReference type="EC" id="2.7.11.1"/>
    </reaction>
</comment>
<keyword evidence="16" id="KW-0675">Receptor</keyword>
<dbReference type="InterPro" id="IPR000742">
    <property type="entry name" value="EGF"/>
</dbReference>
<keyword evidence="6" id="KW-0808">Transferase</keyword>
<keyword evidence="9" id="KW-0430">Lectin</keyword>
<evidence type="ECO:0000256" key="9">
    <source>
        <dbReference type="ARBA" id="ARBA00022734"/>
    </source>
</evidence>
<feature type="signal peptide" evidence="22">
    <location>
        <begin position="1"/>
        <end position="23"/>
    </location>
</feature>
<dbReference type="GO" id="GO:0005886">
    <property type="term" value="C:plasma membrane"/>
    <property type="evidence" value="ECO:0007669"/>
    <property type="project" value="UniProtKB-SubCell"/>
</dbReference>
<dbReference type="CDD" id="cd00028">
    <property type="entry name" value="B_lectin"/>
    <property type="match status" value="1"/>
</dbReference>
<evidence type="ECO:0000313" key="27">
    <source>
        <dbReference type="EMBL" id="PON82268.1"/>
    </source>
</evidence>
<dbReference type="PROSITE" id="PS50011">
    <property type="entry name" value="PROTEIN_KINASE_DOM"/>
    <property type="match status" value="1"/>
</dbReference>
<dbReference type="GO" id="GO:0004674">
    <property type="term" value="F:protein serine/threonine kinase activity"/>
    <property type="evidence" value="ECO:0007669"/>
    <property type="project" value="UniProtKB-KW"/>
</dbReference>
<feature type="chain" id="PRO_5015182630" description="non-specific serine/threonine protein kinase" evidence="22">
    <location>
        <begin position="24"/>
        <end position="669"/>
    </location>
</feature>
<evidence type="ECO:0000256" key="22">
    <source>
        <dbReference type="SAM" id="SignalP"/>
    </source>
</evidence>
<dbReference type="Gene3D" id="1.10.510.10">
    <property type="entry name" value="Transferase(Phosphotransferase) domain 1"/>
    <property type="match status" value="1"/>
</dbReference>
<dbReference type="InterPro" id="IPR011009">
    <property type="entry name" value="Kinase-like_dom_sf"/>
</dbReference>
<dbReference type="Pfam" id="PF08276">
    <property type="entry name" value="PAN_2"/>
    <property type="match status" value="1"/>
</dbReference>
<evidence type="ECO:0000256" key="20">
    <source>
        <dbReference type="PROSITE-ProRule" id="PRU00076"/>
    </source>
</evidence>
<keyword evidence="28" id="KW-1185">Reference proteome</keyword>
<accession>A0A2P5E9N6</accession>
<keyword evidence="12" id="KW-0067">ATP-binding</keyword>
<keyword evidence="13 21" id="KW-1133">Transmembrane helix</keyword>
<evidence type="ECO:0000313" key="28">
    <source>
        <dbReference type="Proteomes" id="UP000237000"/>
    </source>
</evidence>
<dbReference type="SMART" id="SM00473">
    <property type="entry name" value="PAN_AP"/>
    <property type="match status" value="1"/>
</dbReference>
<dbReference type="InterPro" id="IPR008271">
    <property type="entry name" value="Ser/Thr_kinase_AS"/>
</dbReference>
<evidence type="ECO:0000256" key="13">
    <source>
        <dbReference type="ARBA" id="ARBA00022989"/>
    </source>
</evidence>
<dbReference type="SUPFAM" id="SSF51110">
    <property type="entry name" value="alpha-D-mannose-specific plant lectins"/>
    <property type="match status" value="1"/>
</dbReference>
<keyword evidence="4" id="KW-0723">Serine/threonine-protein kinase</keyword>
<evidence type="ECO:0000259" key="26">
    <source>
        <dbReference type="PROSITE" id="PS50948"/>
    </source>
</evidence>
<evidence type="ECO:0000256" key="5">
    <source>
        <dbReference type="ARBA" id="ARBA00022553"/>
    </source>
</evidence>
<keyword evidence="3" id="KW-1003">Cell membrane</keyword>
<dbReference type="PROSITE" id="PS50026">
    <property type="entry name" value="EGF_3"/>
    <property type="match status" value="1"/>
</dbReference>
<dbReference type="EC" id="2.7.11.1" evidence="2"/>
<evidence type="ECO:0000256" key="16">
    <source>
        <dbReference type="ARBA" id="ARBA00023170"/>
    </source>
</evidence>
<protein>
    <recommendedName>
        <fullName evidence="2">non-specific serine/threonine protein kinase</fullName>
        <ecNumber evidence="2">2.7.11.1</ecNumber>
    </recommendedName>
</protein>
<keyword evidence="11 27" id="KW-0418">Kinase</keyword>
<evidence type="ECO:0000256" key="14">
    <source>
        <dbReference type="ARBA" id="ARBA00023136"/>
    </source>
</evidence>
<comment type="caution">
    <text evidence="27">The sequence shown here is derived from an EMBL/GenBank/DDBJ whole genome shotgun (WGS) entry which is preliminary data.</text>
</comment>
<feature type="transmembrane region" description="Helical" evidence="21">
    <location>
        <begin position="444"/>
        <end position="465"/>
    </location>
</feature>
<feature type="domain" description="Protein kinase" evidence="23">
    <location>
        <begin position="504"/>
        <end position="669"/>
    </location>
</feature>
<dbReference type="Pfam" id="PF00954">
    <property type="entry name" value="S_locus_glycop"/>
    <property type="match status" value="1"/>
</dbReference>
<comment type="catalytic activity">
    <reaction evidence="18">
        <text>L-threonyl-[protein] + ATP = O-phospho-L-threonyl-[protein] + ADP + H(+)</text>
        <dbReference type="Rhea" id="RHEA:46608"/>
        <dbReference type="Rhea" id="RHEA-COMP:11060"/>
        <dbReference type="Rhea" id="RHEA-COMP:11605"/>
        <dbReference type="ChEBI" id="CHEBI:15378"/>
        <dbReference type="ChEBI" id="CHEBI:30013"/>
        <dbReference type="ChEBI" id="CHEBI:30616"/>
        <dbReference type="ChEBI" id="CHEBI:61977"/>
        <dbReference type="ChEBI" id="CHEBI:456216"/>
        <dbReference type="EC" id="2.7.11.1"/>
    </reaction>
</comment>
<keyword evidence="20" id="KW-0245">EGF-like domain</keyword>
<feature type="domain" description="EGF-like" evidence="24">
    <location>
        <begin position="290"/>
        <end position="326"/>
    </location>
</feature>
<dbReference type="GO" id="GO:0005524">
    <property type="term" value="F:ATP binding"/>
    <property type="evidence" value="ECO:0007669"/>
    <property type="project" value="UniProtKB-KW"/>
</dbReference>
<keyword evidence="5" id="KW-0597">Phosphoprotein</keyword>
<feature type="domain" description="Apple" evidence="26">
    <location>
        <begin position="345"/>
        <end position="428"/>
    </location>
</feature>
<dbReference type="FunFam" id="1.10.510.10:FF:001019">
    <property type="entry name" value="G-type lectin S-receptor-like serine/threonine-protein kinase B120"/>
    <property type="match status" value="1"/>
</dbReference>
<evidence type="ECO:0000256" key="2">
    <source>
        <dbReference type="ARBA" id="ARBA00012513"/>
    </source>
</evidence>
<dbReference type="Pfam" id="PF01453">
    <property type="entry name" value="B_lectin"/>
    <property type="match status" value="1"/>
</dbReference>
<dbReference type="PROSITE" id="PS50927">
    <property type="entry name" value="BULB_LECTIN"/>
    <property type="match status" value="1"/>
</dbReference>
<keyword evidence="15" id="KW-1015">Disulfide bond</keyword>
<dbReference type="Gene3D" id="3.30.200.20">
    <property type="entry name" value="Phosphorylase Kinase, domain 1"/>
    <property type="match status" value="1"/>
</dbReference>
<evidence type="ECO:0000256" key="10">
    <source>
        <dbReference type="ARBA" id="ARBA00022741"/>
    </source>
</evidence>
<sequence length="669" mass="76067">MSVFSFMLVSVILSPFLFGATFAIVDSIRPLESVSDGRTLVSSEGRFELGFFTPGGSKSRYLGIWYKNIPVQTVVWVANRCNPVEDSSGTLTINDKGNLVLLSKNKSVVWSTSSLKQAQKPVVQLLDNANLVLRDEMDKNSENYLWQSFDYPSDTFMSGMKIGWDLRRNLSKRLSAWRSFDDPCNGDFTYGVEFDARLHTYPEVIMRKGSAKFYRAGAWNGVSFSGAPELRPNPIFDYTFVENDDEVYYTYNIKNKSLITRIVLNQTARLRQRLVWMETEKIWRPYNTIPRDQCDTYGLCGANGNCVMTETPICQCLKGFKPKSQEKWNTMDWSDGCVRNSPLSCHQKEKDGFMKFSDLKLPDAEHSWVNKSMNLEECRAKCLSNCSCMAYANSDIGKGNGCVIWYGDLLDIREFHSAEQDIYIRMLASEIEKARDDRKVKRTVVVTSIVVGVVSGMILVGLCICKRRRSNERKEMKRVGESQEEDLDLPLFDLPTISAATNSFSEKNKLGEGGFGPVYRGMIEGEQEIAVKRLSKYSGQGVNEFKNEVKLIAKLQHRNLVRLLGYCIDGEEKLLVYEYMPNKSLDSFIFDQKQGKLLQWPKRFQILCGIARGLLYLHHDSRLRIIHRDLKASNVLLDKEMNPKISDFGLAKSFGGDQIEGSTNRVVGT</sequence>
<evidence type="ECO:0000259" key="25">
    <source>
        <dbReference type="PROSITE" id="PS50927"/>
    </source>
</evidence>
<dbReference type="InParanoid" id="A0A2P5E9N6"/>
<keyword evidence="14 21" id="KW-0472">Membrane</keyword>
<evidence type="ECO:0000256" key="15">
    <source>
        <dbReference type="ARBA" id="ARBA00023157"/>
    </source>
</evidence>
<evidence type="ECO:0000256" key="3">
    <source>
        <dbReference type="ARBA" id="ARBA00022475"/>
    </source>
</evidence>
<dbReference type="InterPro" id="IPR003609">
    <property type="entry name" value="Pan_app"/>
</dbReference>
<dbReference type="InterPro" id="IPR001480">
    <property type="entry name" value="Bulb-type_lectin_dom"/>
</dbReference>
<evidence type="ECO:0000256" key="1">
    <source>
        <dbReference type="ARBA" id="ARBA00004251"/>
    </source>
</evidence>
<dbReference type="InterPro" id="IPR000858">
    <property type="entry name" value="S_locus_glycoprot_dom"/>
</dbReference>
<evidence type="ECO:0000256" key="6">
    <source>
        <dbReference type="ARBA" id="ARBA00022679"/>
    </source>
</evidence>
<proteinExistence type="predicted"/>
<dbReference type="AlphaFoldDB" id="A0A2P5E9N6"/>
<comment type="caution">
    <text evidence="20">Lacks conserved residue(s) required for the propagation of feature annotation.</text>
</comment>
<dbReference type="GO" id="GO:0048544">
    <property type="term" value="P:recognition of pollen"/>
    <property type="evidence" value="ECO:0007669"/>
    <property type="project" value="InterPro"/>
</dbReference>
<comment type="subcellular location">
    <subcellularLocation>
        <location evidence="1">Cell membrane</location>
        <topology evidence="1">Single-pass type I membrane protein</topology>
    </subcellularLocation>
</comment>
<organism evidence="27 28">
    <name type="scientific">Trema orientale</name>
    <name type="common">Charcoal tree</name>
    <name type="synonym">Celtis orientalis</name>
    <dbReference type="NCBI Taxonomy" id="63057"/>
    <lineage>
        <taxon>Eukaryota</taxon>
        <taxon>Viridiplantae</taxon>
        <taxon>Streptophyta</taxon>
        <taxon>Embryophyta</taxon>
        <taxon>Tracheophyta</taxon>
        <taxon>Spermatophyta</taxon>
        <taxon>Magnoliopsida</taxon>
        <taxon>eudicotyledons</taxon>
        <taxon>Gunneridae</taxon>
        <taxon>Pentapetalae</taxon>
        <taxon>rosids</taxon>
        <taxon>fabids</taxon>
        <taxon>Rosales</taxon>
        <taxon>Cannabaceae</taxon>
        <taxon>Trema</taxon>
    </lineage>
</organism>
<evidence type="ECO:0000256" key="21">
    <source>
        <dbReference type="SAM" id="Phobius"/>
    </source>
</evidence>
<dbReference type="PROSITE" id="PS50948">
    <property type="entry name" value="PAN"/>
    <property type="match status" value="1"/>
</dbReference>
<dbReference type="Proteomes" id="UP000237000">
    <property type="component" value="Unassembled WGS sequence"/>
</dbReference>
<name>A0A2P5E9N6_TREOI</name>
<dbReference type="InterPro" id="IPR000719">
    <property type="entry name" value="Prot_kinase_dom"/>
</dbReference>